<evidence type="ECO:0000256" key="1">
    <source>
        <dbReference type="ARBA" id="ARBA00004418"/>
    </source>
</evidence>
<dbReference type="CDD" id="cd13585">
    <property type="entry name" value="PBP2_TMBP_like"/>
    <property type="match status" value="1"/>
</dbReference>
<sequence length="437" mass="47820">MAGCTLTKALALLLALLTLSACDRAETNGKVVVTVWTEYSAAPQKPVFEAIVAEFNRTHPGIEVRHTGFENTPYETTLKTAFAGGKPPDIVEMNGGANAFQYARAGLLADLTDFVAPIRPRIAAGMEPAFDYRGRAYGIPWQLSIGNLLWYNPAMLRARGIDPNRLATWNGFLSAAERFKAQGLAPIAFGNREGWPGNHLFTHFSRRLMTTAQYTAIATRTFDPTVTSDFGWDDPVPVRAWALYRDLRDRGLFTAGYLSDDTPAASSLFLNGKVPFYFMGSWFIGDVEVQGGTTPIDVTMFPTVDGAPGKSGDLVTNTLVFTLTKASKQPEAAKLFLAYLTTEPVQRKWAEGVQGLVPYRYDTRGWSLKPLLRKVAALYASATSAAPFLDMLEDQSCNVPGIWDGSVAVLTGQLSPQEAGAMHEKCVKQLERANGWR</sequence>
<dbReference type="InterPro" id="IPR050490">
    <property type="entry name" value="Bact_solute-bd_prot1"/>
</dbReference>
<dbReference type="Gene3D" id="3.40.190.10">
    <property type="entry name" value="Periplasmic binding protein-like II"/>
    <property type="match status" value="2"/>
</dbReference>
<comment type="subcellular location">
    <subcellularLocation>
        <location evidence="1">Periplasm</location>
    </subcellularLocation>
</comment>
<dbReference type="Proteomes" id="UP000515292">
    <property type="component" value="Chromosome"/>
</dbReference>
<name>A0A7G5IM45_9SPHN</name>
<keyword evidence="6" id="KW-1185">Reference proteome</keyword>
<accession>A0A7G5IM45</accession>
<evidence type="ECO:0000313" key="6">
    <source>
        <dbReference type="Proteomes" id="UP000515292"/>
    </source>
</evidence>
<keyword evidence="3" id="KW-0813">Transport</keyword>
<dbReference type="InterPro" id="IPR006059">
    <property type="entry name" value="SBP"/>
</dbReference>
<dbReference type="PANTHER" id="PTHR43649">
    <property type="entry name" value="ARABINOSE-BINDING PROTEIN-RELATED"/>
    <property type="match status" value="1"/>
</dbReference>
<dbReference type="AlphaFoldDB" id="A0A7G5IM45"/>
<organism evidence="5 6">
    <name type="scientific">Sandaracinobacteroides saxicola</name>
    <dbReference type="NCBI Taxonomy" id="2759707"/>
    <lineage>
        <taxon>Bacteria</taxon>
        <taxon>Pseudomonadati</taxon>
        <taxon>Pseudomonadota</taxon>
        <taxon>Alphaproteobacteria</taxon>
        <taxon>Sphingomonadales</taxon>
        <taxon>Sphingosinicellaceae</taxon>
        <taxon>Sandaracinobacteroides</taxon>
    </lineage>
</organism>
<dbReference type="RefSeq" id="WP_182298352.1">
    <property type="nucleotide sequence ID" value="NZ_CP059851.1"/>
</dbReference>
<protein>
    <submittedName>
        <fullName evidence="5">Sugar ABC transporter substrate-binding protein</fullName>
    </submittedName>
</protein>
<dbReference type="KEGG" id="sand:H3309_08325"/>
<dbReference type="GO" id="GO:0042597">
    <property type="term" value="C:periplasmic space"/>
    <property type="evidence" value="ECO:0007669"/>
    <property type="project" value="UniProtKB-SubCell"/>
</dbReference>
<feature type="signal peptide" evidence="4">
    <location>
        <begin position="1"/>
        <end position="25"/>
    </location>
</feature>
<evidence type="ECO:0000256" key="2">
    <source>
        <dbReference type="ARBA" id="ARBA00008520"/>
    </source>
</evidence>
<keyword evidence="4" id="KW-0732">Signal</keyword>
<evidence type="ECO:0000256" key="4">
    <source>
        <dbReference type="SAM" id="SignalP"/>
    </source>
</evidence>
<dbReference type="PANTHER" id="PTHR43649:SF29">
    <property type="entry name" value="OSMOPROTECTIVE COMPOUNDS-BINDING PROTEIN GGTB"/>
    <property type="match status" value="1"/>
</dbReference>
<dbReference type="Pfam" id="PF01547">
    <property type="entry name" value="SBP_bac_1"/>
    <property type="match status" value="1"/>
</dbReference>
<dbReference type="SUPFAM" id="SSF53850">
    <property type="entry name" value="Periplasmic binding protein-like II"/>
    <property type="match status" value="1"/>
</dbReference>
<proteinExistence type="inferred from homology"/>
<feature type="chain" id="PRO_5028811344" evidence="4">
    <location>
        <begin position="26"/>
        <end position="437"/>
    </location>
</feature>
<gene>
    <name evidence="5" type="ORF">H3309_08325</name>
</gene>
<dbReference type="EMBL" id="CP059851">
    <property type="protein sequence ID" value="QMW24437.1"/>
    <property type="molecule type" value="Genomic_DNA"/>
</dbReference>
<evidence type="ECO:0000313" key="5">
    <source>
        <dbReference type="EMBL" id="QMW24437.1"/>
    </source>
</evidence>
<comment type="similarity">
    <text evidence="2">Belongs to the bacterial solute-binding protein 1 family.</text>
</comment>
<reference evidence="5 6" key="1">
    <citation type="submission" date="2020-07" db="EMBL/GenBank/DDBJ databases">
        <title>Complete genome sequence for Sandaracinobacter sp. M6.</title>
        <authorList>
            <person name="Tang Y."/>
            <person name="Liu Q."/>
            <person name="Guo Z."/>
            <person name="Lei P."/>
            <person name="Huang B."/>
        </authorList>
    </citation>
    <scope>NUCLEOTIDE SEQUENCE [LARGE SCALE GENOMIC DNA]</scope>
    <source>
        <strain evidence="5 6">M6</strain>
    </source>
</reference>
<evidence type="ECO:0000256" key="3">
    <source>
        <dbReference type="ARBA" id="ARBA00022448"/>
    </source>
</evidence>